<sequence>MFERFTAAAREVVRDAVAKGDAVVTPEHLVLALLDREHTTGAAILAHFGVDRERVAETLAAKHRRGGLSEADAEALAKLGIDLDAVVAAVEREHGTGAMAPKRGRRRFHTTFTAEAKRVLERALREALDCRDTFIGDEHVLLALLALGAEADLGLRYTDVRGWITASRRGTGTR</sequence>
<evidence type="ECO:0000313" key="4">
    <source>
        <dbReference type="Proteomes" id="UP000660680"/>
    </source>
</evidence>
<dbReference type="Proteomes" id="UP000660680">
    <property type="component" value="Unassembled WGS sequence"/>
</dbReference>
<dbReference type="Pfam" id="PF02861">
    <property type="entry name" value="Clp_N"/>
    <property type="match status" value="2"/>
</dbReference>
<comment type="caution">
    <text evidence="3">The sequence shown here is derived from an EMBL/GenBank/DDBJ whole genome shotgun (WGS) entry which is preliminary data.</text>
</comment>
<evidence type="ECO:0000256" key="1">
    <source>
        <dbReference type="PROSITE-ProRule" id="PRU01251"/>
    </source>
</evidence>
<name>A0A918G7L2_9PSEU</name>
<keyword evidence="1" id="KW-0677">Repeat</keyword>
<reference evidence="3" key="1">
    <citation type="journal article" date="2014" name="Int. J. Syst. Evol. Microbiol.">
        <title>Complete genome sequence of Corynebacterium casei LMG S-19264T (=DSM 44701T), isolated from a smear-ripened cheese.</title>
        <authorList>
            <consortium name="US DOE Joint Genome Institute (JGI-PGF)"/>
            <person name="Walter F."/>
            <person name="Albersmeier A."/>
            <person name="Kalinowski J."/>
            <person name="Ruckert C."/>
        </authorList>
    </citation>
    <scope>NUCLEOTIDE SEQUENCE</scope>
    <source>
        <strain evidence="3">JCM 3276</strain>
    </source>
</reference>
<dbReference type="PROSITE" id="PS51903">
    <property type="entry name" value="CLP_R"/>
    <property type="match status" value="1"/>
</dbReference>
<gene>
    <name evidence="3" type="ORF">GCM10010171_13020</name>
</gene>
<feature type="domain" description="Clp R" evidence="2">
    <location>
        <begin position="1"/>
        <end position="67"/>
    </location>
</feature>
<protein>
    <submittedName>
        <fullName evidence="3">Peptidase</fullName>
    </submittedName>
</protein>
<organism evidence="3 4">
    <name type="scientific">Actinokineospora fastidiosa</name>
    <dbReference type="NCBI Taxonomy" id="1816"/>
    <lineage>
        <taxon>Bacteria</taxon>
        <taxon>Bacillati</taxon>
        <taxon>Actinomycetota</taxon>
        <taxon>Actinomycetes</taxon>
        <taxon>Pseudonocardiales</taxon>
        <taxon>Pseudonocardiaceae</taxon>
        <taxon>Actinokineospora</taxon>
    </lineage>
</organism>
<dbReference type="AlphaFoldDB" id="A0A918G7L2"/>
<keyword evidence="4" id="KW-1185">Reference proteome</keyword>
<proteinExistence type="predicted"/>
<dbReference type="Gene3D" id="1.10.1780.10">
    <property type="entry name" value="Clp, N-terminal domain"/>
    <property type="match status" value="2"/>
</dbReference>
<dbReference type="RefSeq" id="WP_229786637.1">
    <property type="nucleotide sequence ID" value="NZ_BMRB01000001.1"/>
</dbReference>
<reference evidence="3" key="2">
    <citation type="submission" date="2020-09" db="EMBL/GenBank/DDBJ databases">
        <authorList>
            <person name="Sun Q."/>
            <person name="Ohkuma M."/>
        </authorList>
    </citation>
    <scope>NUCLEOTIDE SEQUENCE</scope>
    <source>
        <strain evidence="3">JCM 3276</strain>
    </source>
</reference>
<accession>A0A918G7L2</accession>
<dbReference type="InterPro" id="IPR004176">
    <property type="entry name" value="Clp_R_N"/>
</dbReference>
<dbReference type="EMBL" id="BMRB01000001">
    <property type="protein sequence ID" value="GGS21667.1"/>
    <property type="molecule type" value="Genomic_DNA"/>
</dbReference>
<evidence type="ECO:0000259" key="2">
    <source>
        <dbReference type="PROSITE" id="PS51903"/>
    </source>
</evidence>
<evidence type="ECO:0000313" key="3">
    <source>
        <dbReference type="EMBL" id="GGS21667.1"/>
    </source>
</evidence>
<dbReference type="SUPFAM" id="SSF81923">
    <property type="entry name" value="Double Clp-N motif"/>
    <property type="match status" value="2"/>
</dbReference>
<dbReference type="InterPro" id="IPR036628">
    <property type="entry name" value="Clp_N_dom_sf"/>
</dbReference>